<dbReference type="RefSeq" id="WP_065247974.1">
    <property type="nucleotide sequence ID" value="NZ_CP012117.1"/>
</dbReference>
<name>A0ABX6A3J1_9MICO</name>
<dbReference type="PANTHER" id="PTHR14859">
    <property type="entry name" value="CALCOFLUOR WHITE HYPERSENSITIVE PROTEIN PRECURSOR"/>
    <property type="match status" value="1"/>
</dbReference>
<keyword evidence="3" id="KW-1185">Reference proteome</keyword>
<dbReference type="SUPFAM" id="SSF56219">
    <property type="entry name" value="DNase I-like"/>
    <property type="match status" value="1"/>
</dbReference>
<dbReference type="GO" id="GO:0016787">
    <property type="term" value="F:hydrolase activity"/>
    <property type="evidence" value="ECO:0007669"/>
    <property type="project" value="UniProtKB-KW"/>
</dbReference>
<evidence type="ECO:0000313" key="2">
    <source>
        <dbReference type="EMBL" id="QEU11766.1"/>
    </source>
</evidence>
<reference evidence="2 3" key="1">
    <citation type="submission" date="2019-09" db="EMBL/GenBank/DDBJ databases">
        <title>FDA dAtabase for Regulatory Grade micrObial Sequences (FDA-ARGOS): Supporting development and validation of Infectious Disease Dx tests.</title>
        <authorList>
            <person name="Sciortino C."/>
            <person name="Tallon L."/>
            <person name="Sadzewicz L."/>
            <person name="Vavikolanu K."/>
            <person name="Mehta A."/>
            <person name="Aluvathingal J."/>
            <person name="Nadendla S."/>
            <person name="Nandy P."/>
            <person name="Geyer C."/>
            <person name="Yan Y."/>
            <person name="Sichtig H."/>
        </authorList>
    </citation>
    <scope>NUCLEOTIDE SEQUENCE [LARGE SCALE GENOMIC DNA]</scope>
    <source>
        <strain evidence="2 3">FDAARGOS_640</strain>
    </source>
</reference>
<dbReference type="Pfam" id="PF03372">
    <property type="entry name" value="Exo_endo_phos"/>
    <property type="match status" value="1"/>
</dbReference>
<dbReference type="PANTHER" id="PTHR14859:SF15">
    <property type="entry name" value="ENDONUCLEASE_EXONUCLEASE_PHOSPHATASE DOMAIN-CONTAINING PROTEIN"/>
    <property type="match status" value="1"/>
</dbReference>
<dbReference type="Gene3D" id="3.60.10.10">
    <property type="entry name" value="Endonuclease/exonuclease/phosphatase"/>
    <property type="match status" value="1"/>
</dbReference>
<dbReference type="Proteomes" id="UP000323865">
    <property type="component" value="Chromosome"/>
</dbReference>
<dbReference type="InterPro" id="IPR051916">
    <property type="entry name" value="GPI-anchor_lipid_remodeler"/>
</dbReference>
<proteinExistence type="predicted"/>
<evidence type="ECO:0000313" key="3">
    <source>
        <dbReference type="Proteomes" id="UP000323865"/>
    </source>
</evidence>
<keyword evidence="2" id="KW-0378">Hydrolase</keyword>
<organism evidence="2 3">
    <name type="scientific">Dermabacter vaginalis</name>
    <dbReference type="NCBI Taxonomy" id="1630135"/>
    <lineage>
        <taxon>Bacteria</taxon>
        <taxon>Bacillati</taxon>
        <taxon>Actinomycetota</taxon>
        <taxon>Actinomycetes</taxon>
        <taxon>Micrococcales</taxon>
        <taxon>Dermabacteraceae</taxon>
        <taxon>Dermabacter</taxon>
    </lineage>
</organism>
<evidence type="ECO:0000259" key="1">
    <source>
        <dbReference type="Pfam" id="PF03372"/>
    </source>
</evidence>
<dbReference type="InterPro" id="IPR005135">
    <property type="entry name" value="Endo/exonuclease/phosphatase"/>
</dbReference>
<sequence length="277" mass="30738">MPPSPPSPKSPHAEARRVRVATFNIHHGANSRNVLNLESTAHALEALEADVIGLQEVDRFFGTRSDFVDQAAWLADRLDMHAQFAPTIDLDPSRRSVERVGISTRRQYGVAVLSRFPILESHMARLPENRLIERRAVLRARIDADGVPFAFSVTHLALGPAKSRRAQFRAAREVAFAGEEPAVLVGDLNAAPSQVRDYAVFTKGLIDVWAAKHRFPLAKRLLGRTNPVLPIPMRRIDYILASRSIRPISAKTHRTHASDHLPVVAELEIPHADPATK</sequence>
<gene>
    <name evidence="2" type="ORF">FOB48_05270</name>
</gene>
<dbReference type="InterPro" id="IPR036691">
    <property type="entry name" value="Endo/exonu/phosph_ase_sf"/>
</dbReference>
<dbReference type="EMBL" id="CP044108">
    <property type="protein sequence ID" value="QEU11766.1"/>
    <property type="molecule type" value="Genomic_DNA"/>
</dbReference>
<protein>
    <submittedName>
        <fullName evidence="2">Metal-dependent hydrolase</fullName>
    </submittedName>
</protein>
<feature type="domain" description="Endonuclease/exonuclease/phosphatase" evidence="1">
    <location>
        <begin position="21"/>
        <end position="260"/>
    </location>
</feature>
<accession>A0ABX6A3J1</accession>